<name>I4W2K1_9GAMM</name>
<dbReference type="EMBL" id="AJXT01000015">
    <property type="protein sequence ID" value="EIL93692.1"/>
    <property type="molecule type" value="Genomic_DNA"/>
</dbReference>
<feature type="region of interest" description="Disordered" evidence="1">
    <location>
        <begin position="88"/>
        <end position="107"/>
    </location>
</feature>
<protein>
    <submittedName>
        <fullName evidence="2">Uncharacterized protein</fullName>
    </submittedName>
</protein>
<gene>
    <name evidence="2" type="ORF">UU7_07611</name>
</gene>
<feature type="compositionally biased region" description="Basic and acidic residues" evidence="1">
    <location>
        <begin position="90"/>
        <end position="107"/>
    </location>
</feature>
<evidence type="ECO:0000313" key="3">
    <source>
        <dbReference type="Proteomes" id="UP000003226"/>
    </source>
</evidence>
<evidence type="ECO:0000256" key="1">
    <source>
        <dbReference type="SAM" id="MobiDB-lite"/>
    </source>
</evidence>
<proteinExistence type="predicted"/>
<accession>I4W2K1</accession>
<dbReference type="RefSeq" id="WP_007807002.1">
    <property type="nucleotide sequence ID" value="NZ_AJXT01000015.1"/>
</dbReference>
<sequence>MGNNTITKEVVSIDDDLIDQAIVAIESTEPTPEEHEAEQLARLIPSIRAAMDRGESHDKIRKKVKSAIPALHYTKVNALLATAAKLGCDQPEHADPGDRMPDKEGAP</sequence>
<organism evidence="2 3">
    <name type="scientific">Rhodanobacter spathiphylli B39</name>
    <dbReference type="NCBI Taxonomy" id="1163407"/>
    <lineage>
        <taxon>Bacteria</taxon>
        <taxon>Pseudomonadati</taxon>
        <taxon>Pseudomonadota</taxon>
        <taxon>Gammaproteobacteria</taxon>
        <taxon>Lysobacterales</taxon>
        <taxon>Rhodanobacteraceae</taxon>
        <taxon>Rhodanobacter</taxon>
    </lineage>
</organism>
<keyword evidence="3" id="KW-1185">Reference proteome</keyword>
<comment type="caution">
    <text evidence="2">The sequence shown here is derived from an EMBL/GenBank/DDBJ whole genome shotgun (WGS) entry which is preliminary data.</text>
</comment>
<dbReference type="AlphaFoldDB" id="I4W2K1"/>
<dbReference type="STRING" id="1163407.UU7_07611"/>
<dbReference type="PATRIC" id="fig|1163407.3.peg.1523"/>
<reference evidence="2 3" key="1">
    <citation type="journal article" date="2012" name="J. Bacteriol.">
        <title>Genome sequences for six rhodanobacter strains, isolated from soils and the terrestrial subsurface, with variable denitrification capabilities.</title>
        <authorList>
            <person name="Kostka J.E."/>
            <person name="Green S.J."/>
            <person name="Rishishwar L."/>
            <person name="Prakash O."/>
            <person name="Katz L.S."/>
            <person name="Marino-Ramirez L."/>
            <person name="Jordan I.K."/>
            <person name="Munk C."/>
            <person name="Ivanova N."/>
            <person name="Mikhailova N."/>
            <person name="Watson D.B."/>
            <person name="Brown S.D."/>
            <person name="Palumbo A.V."/>
            <person name="Brooks S.C."/>
        </authorList>
    </citation>
    <scope>NUCLEOTIDE SEQUENCE [LARGE SCALE GENOMIC DNA]</scope>
    <source>
        <strain evidence="2 3">B39</strain>
    </source>
</reference>
<dbReference type="Proteomes" id="UP000003226">
    <property type="component" value="Unassembled WGS sequence"/>
</dbReference>
<evidence type="ECO:0000313" key="2">
    <source>
        <dbReference type="EMBL" id="EIL93692.1"/>
    </source>
</evidence>